<reference evidence="2" key="2">
    <citation type="submission" date="2021-09" db="EMBL/GenBank/DDBJ databases">
        <authorList>
            <person name="Gilroy R."/>
        </authorList>
    </citation>
    <scope>NUCLEOTIDE SEQUENCE</scope>
    <source>
        <strain evidence="2">4100</strain>
    </source>
</reference>
<feature type="domain" description="DUF6089" evidence="1">
    <location>
        <begin position="32"/>
        <end position="223"/>
    </location>
</feature>
<comment type="caution">
    <text evidence="2">The sequence shown here is derived from an EMBL/GenBank/DDBJ whole genome shotgun (WGS) entry which is preliminary data.</text>
</comment>
<dbReference type="InterPro" id="IPR045743">
    <property type="entry name" value="DUF6089"/>
</dbReference>
<protein>
    <submittedName>
        <fullName evidence="2">DUF6089 family protein</fullName>
    </submittedName>
</protein>
<dbReference type="AlphaFoldDB" id="A0A921JJ06"/>
<gene>
    <name evidence="2" type="ORF">K8V47_06345</name>
</gene>
<evidence type="ECO:0000313" key="3">
    <source>
        <dbReference type="Proteomes" id="UP000711407"/>
    </source>
</evidence>
<dbReference type="EMBL" id="DYXT01000032">
    <property type="protein sequence ID" value="HJE39359.1"/>
    <property type="molecule type" value="Genomic_DNA"/>
</dbReference>
<proteinExistence type="predicted"/>
<dbReference type="Proteomes" id="UP000711407">
    <property type="component" value="Unassembled WGS sequence"/>
</dbReference>
<reference evidence="2" key="1">
    <citation type="journal article" date="2021" name="PeerJ">
        <title>Extensive microbial diversity within the chicken gut microbiome revealed by metagenomics and culture.</title>
        <authorList>
            <person name="Gilroy R."/>
            <person name="Ravi A."/>
            <person name="Getino M."/>
            <person name="Pursley I."/>
            <person name="Horton D.L."/>
            <person name="Alikhan N.F."/>
            <person name="Baker D."/>
            <person name="Gharbi K."/>
            <person name="Hall N."/>
            <person name="Watson M."/>
            <person name="Adriaenssens E.M."/>
            <person name="Foster-Nyarko E."/>
            <person name="Jarju S."/>
            <person name="Secka A."/>
            <person name="Antonio M."/>
            <person name="Oren A."/>
            <person name="Chaudhuri R.R."/>
            <person name="La Ragione R."/>
            <person name="Hildebrand F."/>
            <person name="Pallen M.J."/>
        </authorList>
    </citation>
    <scope>NUCLEOTIDE SEQUENCE</scope>
    <source>
        <strain evidence="2">4100</strain>
    </source>
</reference>
<dbReference type="SUPFAM" id="SSF56925">
    <property type="entry name" value="OMPA-like"/>
    <property type="match status" value="1"/>
</dbReference>
<dbReference type="Gene3D" id="2.40.160.20">
    <property type="match status" value="1"/>
</dbReference>
<accession>A0A921JJ06</accession>
<dbReference type="Pfam" id="PF19573">
    <property type="entry name" value="DUF6089"/>
    <property type="match status" value="1"/>
</dbReference>
<evidence type="ECO:0000313" key="2">
    <source>
        <dbReference type="EMBL" id="HJE39359.1"/>
    </source>
</evidence>
<dbReference type="InterPro" id="IPR011250">
    <property type="entry name" value="OMP/PagP_B-barrel"/>
</dbReference>
<sequence>MTLVAVIAFVGVSSQRVSGQSWQSFEEPYKFDFGLAMGMAGYWGDLSSNMFSDPGLAASALFHYRFDARWLVRGSFTGAQLSGSNKNAENVVPAGMLEFSAGFYALDARAEFNFLNFGIGETYKQLSRCTPYLGLGLGAAMSRVNKESHVAMTIPMSFGVKYKISERVNLGAEWTFMKVFGDKVDGYENLTGVATDFLRHTDWVSTIQLYFTYEFGRRCVACNRHE</sequence>
<evidence type="ECO:0000259" key="1">
    <source>
        <dbReference type="Pfam" id="PF19573"/>
    </source>
</evidence>
<organism evidence="2 3">
    <name type="scientific">Candidatus Amulumruptor caecigallinarius</name>
    <dbReference type="NCBI Taxonomy" id="2109911"/>
    <lineage>
        <taxon>Bacteria</taxon>
        <taxon>Pseudomonadati</taxon>
        <taxon>Bacteroidota</taxon>
        <taxon>Bacteroidia</taxon>
        <taxon>Bacteroidales</taxon>
        <taxon>Muribaculaceae</taxon>
        <taxon>Candidatus Amulumruptor</taxon>
    </lineage>
</organism>
<name>A0A921JJ06_9BACT</name>